<dbReference type="Pfam" id="PF07707">
    <property type="entry name" value="BACK"/>
    <property type="match status" value="1"/>
</dbReference>
<dbReference type="SMART" id="SM00875">
    <property type="entry name" value="BACK"/>
    <property type="match status" value="1"/>
</dbReference>
<dbReference type="SMART" id="SM00225">
    <property type="entry name" value="BTB"/>
    <property type="match status" value="1"/>
</dbReference>
<name>A0ABD2JX69_9BILA</name>
<dbReference type="Gene3D" id="3.30.710.10">
    <property type="entry name" value="Potassium Channel Kv1.1, Chain A"/>
    <property type="match status" value="1"/>
</dbReference>
<keyword evidence="3" id="KW-1185">Reference proteome</keyword>
<evidence type="ECO:0000313" key="3">
    <source>
        <dbReference type="Proteomes" id="UP001620626"/>
    </source>
</evidence>
<sequence length="516" mass="58638">MPSSMERMKHLLSSGDHSDVHFVVGDGEAKEILPSHQLILKNASDVFEAMFHFDAKKEQGEKAFANCPAVVEVPDVEASAFKLMLSFIYADDLSELNGDNAMAVLYAAKKFNIPDLVDESLQIPISELRNVFLAYAQALLFELEDFANKCLRYICQNASQLFESNDFLKIDQNVLCNLLNSDRLLISDEFEIWKAAFHWAHEKCRQNGIECSAKNCRAVLGPALFKIRFPNIDEEDFSKCVVPSGVLTMEEVLGIYQFFCHPTVRGVPGLYSLKFPSHGRICDWNKVKGNSRWTLALEIEKLSEFAREEVGSSRYSENEIVSEKNEANNSIGTRCDCALNSLYEFENFITFSELMDTNNGFYNKEEDKVTLAIDVTVKENLREKSLEVNVKAKLCTSKDFRGKYGQKLKRKMEALTMRNGWDFTFAVMLQKKMNLGCQYSAIFRIVAQNSDMADIRRELYDQVVHNTKNSCLGYSNFISFARLMVPGKGIYDKSEDKVKLAIDLIVKEAKAEDKSK</sequence>
<dbReference type="InterPro" id="IPR011333">
    <property type="entry name" value="SKP1/BTB/POZ_sf"/>
</dbReference>
<dbReference type="Pfam" id="PF00651">
    <property type="entry name" value="BTB"/>
    <property type="match status" value="1"/>
</dbReference>
<dbReference type="PANTHER" id="PTHR45774">
    <property type="entry name" value="BTB/POZ DOMAIN-CONTAINING"/>
    <property type="match status" value="1"/>
</dbReference>
<evidence type="ECO:0000313" key="2">
    <source>
        <dbReference type="EMBL" id="KAL3095240.1"/>
    </source>
</evidence>
<organism evidence="2 3">
    <name type="scientific">Heterodera trifolii</name>
    <dbReference type="NCBI Taxonomy" id="157864"/>
    <lineage>
        <taxon>Eukaryota</taxon>
        <taxon>Metazoa</taxon>
        <taxon>Ecdysozoa</taxon>
        <taxon>Nematoda</taxon>
        <taxon>Chromadorea</taxon>
        <taxon>Rhabditida</taxon>
        <taxon>Tylenchina</taxon>
        <taxon>Tylenchomorpha</taxon>
        <taxon>Tylenchoidea</taxon>
        <taxon>Heteroderidae</taxon>
        <taxon>Heteroderinae</taxon>
        <taxon>Heterodera</taxon>
    </lineage>
</organism>
<comment type="caution">
    <text evidence="2">The sequence shown here is derived from an EMBL/GenBank/DDBJ whole genome shotgun (WGS) entry which is preliminary data.</text>
</comment>
<dbReference type="Gene3D" id="1.25.40.420">
    <property type="match status" value="1"/>
</dbReference>
<accession>A0ABD2JX69</accession>
<dbReference type="EMBL" id="JBICBT010000881">
    <property type="protein sequence ID" value="KAL3095240.1"/>
    <property type="molecule type" value="Genomic_DNA"/>
</dbReference>
<feature type="domain" description="BTB" evidence="1">
    <location>
        <begin position="18"/>
        <end position="97"/>
    </location>
</feature>
<protein>
    <recommendedName>
        <fullName evidence="1">BTB domain-containing protein</fullName>
    </recommendedName>
</protein>
<dbReference type="InterPro" id="IPR000210">
    <property type="entry name" value="BTB/POZ_dom"/>
</dbReference>
<reference evidence="2 3" key="1">
    <citation type="submission" date="2024-10" db="EMBL/GenBank/DDBJ databases">
        <authorList>
            <person name="Kim D."/>
        </authorList>
    </citation>
    <scope>NUCLEOTIDE SEQUENCE [LARGE SCALE GENOMIC DNA]</scope>
    <source>
        <strain evidence="2">BH-2024</strain>
    </source>
</reference>
<dbReference type="PANTHER" id="PTHR45774:SF3">
    <property type="entry name" value="BTB (POZ) DOMAIN-CONTAINING 2B-RELATED"/>
    <property type="match status" value="1"/>
</dbReference>
<dbReference type="PROSITE" id="PS50097">
    <property type="entry name" value="BTB"/>
    <property type="match status" value="1"/>
</dbReference>
<dbReference type="SUPFAM" id="SSF54695">
    <property type="entry name" value="POZ domain"/>
    <property type="match status" value="1"/>
</dbReference>
<dbReference type="InterPro" id="IPR011705">
    <property type="entry name" value="BACK"/>
</dbReference>
<evidence type="ECO:0000259" key="1">
    <source>
        <dbReference type="PROSITE" id="PS50097"/>
    </source>
</evidence>
<dbReference type="Proteomes" id="UP001620626">
    <property type="component" value="Unassembled WGS sequence"/>
</dbReference>
<proteinExistence type="predicted"/>
<dbReference type="AlphaFoldDB" id="A0ABD2JX69"/>
<gene>
    <name evidence="2" type="ORF">niasHT_020391</name>
</gene>